<dbReference type="AlphaFoldDB" id="A0A3M2I2G7"/>
<keyword evidence="2 4" id="KW-0479">Metal-binding</keyword>
<evidence type="ECO:0000256" key="5">
    <source>
        <dbReference type="SAM" id="MobiDB-lite"/>
    </source>
</evidence>
<dbReference type="Gene3D" id="1.10.760.10">
    <property type="entry name" value="Cytochrome c-like domain"/>
    <property type="match status" value="1"/>
</dbReference>
<comment type="caution">
    <text evidence="7">The sequence shown here is derived from an EMBL/GenBank/DDBJ whole genome shotgun (WGS) entry which is preliminary data.</text>
</comment>
<dbReference type="RefSeq" id="WP_122164320.1">
    <property type="nucleotide sequence ID" value="NZ_JAMOIB010000001.1"/>
</dbReference>
<evidence type="ECO:0000256" key="3">
    <source>
        <dbReference type="ARBA" id="ARBA00023004"/>
    </source>
</evidence>
<evidence type="ECO:0000256" key="2">
    <source>
        <dbReference type="ARBA" id="ARBA00022723"/>
    </source>
</evidence>
<dbReference type="GO" id="GO:0009055">
    <property type="term" value="F:electron transfer activity"/>
    <property type="evidence" value="ECO:0007669"/>
    <property type="project" value="InterPro"/>
</dbReference>
<feature type="region of interest" description="Disordered" evidence="5">
    <location>
        <begin position="169"/>
        <end position="212"/>
    </location>
</feature>
<feature type="compositionally biased region" description="Polar residues" evidence="5">
    <location>
        <begin position="179"/>
        <end position="196"/>
    </location>
</feature>
<evidence type="ECO:0000256" key="4">
    <source>
        <dbReference type="PROSITE-ProRule" id="PRU00433"/>
    </source>
</evidence>
<sequence>MLKILVTLLLAVLALIVIGAGIVYSGVINVGADAPHANAIHALLETARHRSIAVRAKDIEVPDLNDTKLIRSGAGNYDAMCAGCHLAPGVVSTELSENLNPPPPALTDANRKHEPAEDFWTIKHGIRSTAMPAWGKSMADSYIWGMVALLEQLPALTPMEYQALVAASDGHQHGGGESHVSSDQPTGADPQQSKGAPSTDVHHHADGTDHHH</sequence>
<evidence type="ECO:0000313" key="7">
    <source>
        <dbReference type="EMBL" id="RMH92374.1"/>
    </source>
</evidence>
<dbReference type="EMBL" id="RFFM01000001">
    <property type="protein sequence ID" value="RMH92374.1"/>
    <property type="molecule type" value="Genomic_DNA"/>
</dbReference>
<feature type="domain" description="Cytochrome c" evidence="6">
    <location>
        <begin position="68"/>
        <end position="154"/>
    </location>
</feature>
<evidence type="ECO:0000313" key="8">
    <source>
        <dbReference type="Proteomes" id="UP000269774"/>
    </source>
</evidence>
<dbReference type="InterPro" id="IPR009056">
    <property type="entry name" value="Cyt_c-like_dom"/>
</dbReference>
<accession>A0A3M2I2G7</accession>
<dbReference type="OrthoDB" id="9765171at2"/>
<dbReference type="SUPFAM" id="SSF46626">
    <property type="entry name" value="Cytochrome c"/>
    <property type="match status" value="1"/>
</dbReference>
<feature type="compositionally biased region" description="Basic and acidic residues" evidence="5">
    <location>
        <begin position="200"/>
        <end position="212"/>
    </location>
</feature>
<dbReference type="GO" id="GO:0020037">
    <property type="term" value="F:heme binding"/>
    <property type="evidence" value="ECO:0007669"/>
    <property type="project" value="InterPro"/>
</dbReference>
<organism evidence="7 8">
    <name type="scientific">Stutzerimonas zhaodongensis</name>
    <dbReference type="NCBI Taxonomy" id="1176257"/>
    <lineage>
        <taxon>Bacteria</taxon>
        <taxon>Pseudomonadati</taxon>
        <taxon>Pseudomonadota</taxon>
        <taxon>Gammaproteobacteria</taxon>
        <taxon>Pseudomonadales</taxon>
        <taxon>Pseudomonadaceae</taxon>
        <taxon>Stutzerimonas</taxon>
    </lineage>
</organism>
<evidence type="ECO:0000259" key="6">
    <source>
        <dbReference type="PROSITE" id="PS51007"/>
    </source>
</evidence>
<keyword evidence="3 4" id="KW-0408">Iron</keyword>
<protein>
    <submittedName>
        <fullName evidence="7">Cytochrome c</fullName>
    </submittedName>
</protein>
<gene>
    <name evidence="7" type="ORF">EA797_06575</name>
</gene>
<dbReference type="GO" id="GO:0046872">
    <property type="term" value="F:metal ion binding"/>
    <property type="evidence" value="ECO:0007669"/>
    <property type="project" value="UniProtKB-KW"/>
</dbReference>
<dbReference type="Proteomes" id="UP000269774">
    <property type="component" value="Unassembled WGS sequence"/>
</dbReference>
<name>A0A3M2I2G7_9GAMM</name>
<evidence type="ECO:0000256" key="1">
    <source>
        <dbReference type="ARBA" id="ARBA00022617"/>
    </source>
</evidence>
<dbReference type="InterPro" id="IPR036909">
    <property type="entry name" value="Cyt_c-like_dom_sf"/>
</dbReference>
<keyword evidence="1 4" id="KW-0349">Heme</keyword>
<keyword evidence="8" id="KW-1185">Reference proteome</keyword>
<reference evidence="7 8" key="1">
    <citation type="submission" date="2018-10" db="EMBL/GenBank/DDBJ databases">
        <title>Pseudomonas zhaodongensis NEAU-ST5-21(T) genome.</title>
        <authorList>
            <person name="Peng J."/>
            <person name="Liu Z.-P."/>
        </authorList>
    </citation>
    <scope>NUCLEOTIDE SEQUENCE [LARGE SCALE GENOMIC DNA]</scope>
    <source>
        <strain evidence="7 8">NEAU-ST5-21</strain>
    </source>
</reference>
<dbReference type="Pfam" id="PF13442">
    <property type="entry name" value="Cytochrome_CBB3"/>
    <property type="match status" value="1"/>
</dbReference>
<proteinExistence type="predicted"/>
<dbReference type="PROSITE" id="PS51007">
    <property type="entry name" value="CYTC"/>
    <property type="match status" value="1"/>
</dbReference>